<accession>A0A103Y6W6</accession>
<evidence type="ECO:0000313" key="3">
    <source>
        <dbReference type="Proteomes" id="UP000243975"/>
    </source>
</evidence>
<feature type="region of interest" description="Disordered" evidence="1">
    <location>
        <begin position="24"/>
        <end position="54"/>
    </location>
</feature>
<evidence type="ECO:0000313" key="2">
    <source>
        <dbReference type="EMBL" id="KVI03621.1"/>
    </source>
</evidence>
<gene>
    <name evidence="2" type="ORF">Ccrd_018085</name>
</gene>
<dbReference type="Proteomes" id="UP000243975">
    <property type="component" value="Unassembled WGS sequence"/>
</dbReference>
<dbReference type="AlphaFoldDB" id="A0A103Y6W6"/>
<feature type="region of interest" description="Disordered" evidence="1">
    <location>
        <begin position="109"/>
        <end position="142"/>
    </location>
</feature>
<organism evidence="2 3">
    <name type="scientific">Cynara cardunculus var. scolymus</name>
    <name type="common">Globe artichoke</name>
    <name type="synonym">Cynara scolymus</name>
    <dbReference type="NCBI Taxonomy" id="59895"/>
    <lineage>
        <taxon>Eukaryota</taxon>
        <taxon>Viridiplantae</taxon>
        <taxon>Streptophyta</taxon>
        <taxon>Embryophyta</taxon>
        <taxon>Tracheophyta</taxon>
        <taxon>Spermatophyta</taxon>
        <taxon>Magnoliopsida</taxon>
        <taxon>eudicotyledons</taxon>
        <taxon>Gunneridae</taxon>
        <taxon>Pentapetalae</taxon>
        <taxon>asterids</taxon>
        <taxon>campanulids</taxon>
        <taxon>Asterales</taxon>
        <taxon>Asteraceae</taxon>
        <taxon>Carduoideae</taxon>
        <taxon>Cardueae</taxon>
        <taxon>Carduinae</taxon>
        <taxon>Cynara</taxon>
    </lineage>
</organism>
<proteinExistence type="predicted"/>
<protein>
    <submittedName>
        <fullName evidence="2">Uncharacterized protein</fullName>
    </submittedName>
</protein>
<sequence length="142" mass="15613">MSSTMVQEIHKDFGVLVESRVRNKCGTEQGQTRELDPRNLEPYGPGKAPELSLEHNDVHYHRRIPASSEESELKQKGTAFFTPKCATTSTNRLCNCGVQTKRGRFDVLADESSASKADSASSPAPPPSPPLSTLRNFRVSEP</sequence>
<dbReference type="Gramene" id="KVI03621">
    <property type="protein sequence ID" value="KVI03621"/>
    <property type="gene ID" value="Ccrd_018085"/>
</dbReference>
<keyword evidence="3" id="KW-1185">Reference proteome</keyword>
<reference evidence="2 3" key="1">
    <citation type="journal article" date="2016" name="Sci. Rep.">
        <title>The genome sequence of the outbreeding globe artichoke constructed de novo incorporating a phase-aware low-pass sequencing strategy of F1 progeny.</title>
        <authorList>
            <person name="Scaglione D."/>
            <person name="Reyes-Chin-Wo S."/>
            <person name="Acquadro A."/>
            <person name="Froenicke L."/>
            <person name="Portis E."/>
            <person name="Beitel C."/>
            <person name="Tirone M."/>
            <person name="Mauro R."/>
            <person name="Lo Monaco A."/>
            <person name="Mauromicale G."/>
            <person name="Faccioli P."/>
            <person name="Cattivelli L."/>
            <person name="Rieseberg L."/>
            <person name="Michelmore R."/>
            <person name="Lanteri S."/>
        </authorList>
    </citation>
    <scope>NUCLEOTIDE SEQUENCE [LARGE SCALE GENOMIC DNA]</scope>
    <source>
        <strain evidence="2">2C</strain>
    </source>
</reference>
<evidence type="ECO:0000256" key="1">
    <source>
        <dbReference type="SAM" id="MobiDB-lite"/>
    </source>
</evidence>
<comment type="caution">
    <text evidence="2">The sequence shown here is derived from an EMBL/GenBank/DDBJ whole genome shotgun (WGS) entry which is preliminary data.</text>
</comment>
<dbReference type="EMBL" id="LEKV01002337">
    <property type="protein sequence ID" value="KVI03621.1"/>
    <property type="molecule type" value="Genomic_DNA"/>
</dbReference>
<name>A0A103Y6W6_CYNCS</name>
<feature type="compositionally biased region" description="Low complexity" evidence="1">
    <location>
        <begin position="112"/>
        <end position="122"/>
    </location>
</feature>